<evidence type="ECO:0000256" key="4">
    <source>
        <dbReference type="ARBA" id="ARBA00022840"/>
    </source>
</evidence>
<evidence type="ECO:0000313" key="7">
    <source>
        <dbReference type="Proteomes" id="UP000037088"/>
    </source>
</evidence>
<evidence type="ECO:0000313" key="6">
    <source>
        <dbReference type="EMBL" id="KOC89533.1"/>
    </source>
</evidence>
<dbReference type="AlphaFoldDB" id="A0A0L7T2I1"/>
<dbReference type="PROSITE" id="PS50893">
    <property type="entry name" value="ABC_TRANSPORTER_2"/>
    <property type="match status" value="1"/>
</dbReference>
<evidence type="ECO:0000256" key="2">
    <source>
        <dbReference type="ARBA" id="ARBA00022448"/>
    </source>
</evidence>
<accession>A0A0L7T2I1</accession>
<dbReference type="PATRIC" id="fig|1560201.3.peg.2515"/>
<keyword evidence="4" id="KW-0067">ATP-binding</keyword>
<dbReference type="PROSITE" id="PS00211">
    <property type="entry name" value="ABC_TRANSPORTER_1"/>
    <property type="match status" value="1"/>
</dbReference>
<dbReference type="InterPro" id="IPR003439">
    <property type="entry name" value="ABC_transporter-like_ATP-bd"/>
</dbReference>
<dbReference type="InterPro" id="IPR003593">
    <property type="entry name" value="AAA+_ATPase"/>
</dbReference>
<keyword evidence="2" id="KW-0813">Transport</keyword>
<dbReference type="CDD" id="cd03257">
    <property type="entry name" value="ABC_NikE_OppD_transporters"/>
    <property type="match status" value="1"/>
</dbReference>
<dbReference type="GO" id="GO:0016887">
    <property type="term" value="F:ATP hydrolysis activity"/>
    <property type="evidence" value="ECO:0007669"/>
    <property type="project" value="InterPro"/>
</dbReference>
<proteinExistence type="inferred from homology"/>
<sequence>MLPAVFLETRQLSYQPAGQLHPIVSRISLQLHAGERVALIGTSGCGKSTLLKLILALQPASEGEVWCQGELIRPASVRALRGYRQQVQYIAQDPANTLDPRRSVADTLAEPLRQLTGSKPNNLQLEQALEHVRLDRRLLSQRCASLSGGQAQRVAIARAIALQPRFLLADEPVSGLDLPLRQQISQLLADLADRHDMGLLVVSHDLSSVAALCQRVLVMHNGEIVEDAPTQQLLRHPQHPASQQLLNAIPRLPPLVNQQ</sequence>
<dbReference type="EMBL" id="JRXE01000015">
    <property type="protein sequence ID" value="KOC89533.1"/>
    <property type="molecule type" value="Genomic_DNA"/>
</dbReference>
<dbReference type="SUPFAM" id="SSF52540">
    <property type="entry name" value="P-loop containing nucleoside triphosphate hydrolases"/>
    <property type="match status" value="1"/>
</dbReference>
<dbReference type="PANTHER" id="PTHR43776">
    <property type="entry name" value="TRANSPORT ATP-BINDING PROTEIN"/>
    <property type="match status" value="1"/>
</dbReference>
<keyword evidence="3" id="KW-0547">Nucleotide-binding</keyword>
<dbReference type="Pfam" id="PF00005">
    <property type="entry name" value="ABC_tran"/>
    <property type="match status" value="1"/>
</dbReference>
<dbReference type="InterPro" id="IPR017871">
    <property type="entry name" value="ABC_transporter-like_CS"/>
</dbReference>
<dbReference type="SMART" id="SM00382">
    <property type="entry name" value="AAA"/>
    <property type="match status" value="1"/>
</dbReference>
<dbReference type="GO" id="GO:0005524">
    <property type="term" value="F:ATP binding"/>
    <property type="evidence" value="ECO:0007669"/>
    <property type="project" value="UniProtKB-KW"/>
</dbReference>
<name>A0A0L7T2I1_9GAMM</name>
<organism evidence="6 7">
    <name type="scientific">Winslowiella iniecta</name>
    <dbReference type="NCBI Taxonomy" id="1560201"/>
    <lineage>
        <taxon>Bacteria</taxon>
        <taxon>Pseudomonadati</taxon>
        <taxon>Pseudomonadota</taxon>
        <taxon>Gammaproteobacteria</taxon>
        <taxon>Enterobacterales</taxon>
        <taxon>Erwiniaceae</taxon>
        <taxon>Winslowiella</taxon>
    </lineage>
</organism>
<dbReference type="Gene3D" id="3.40.50.300">
    <property type="entry name" value="P-loop containing nucleotide triphosphate hydrolases"/>
    <property type="match status" value="1"/>
</dbReference>
<dbReference type="Proteomes" id="UP000037088">
    <property type="component" value="Unassembled WGS sequence"/>
</dbReference>
<feature type="domain" description="ABC transporter" evidence="5">
    <location>
        <begin position="7"/>
        <end position="246"/>
    </location>
</feature>
<dbReference type="InterPro" id="IPR027417">
    <property type="entry name" value="P-loop_NTPase"/>
</dbReference>
<dbReference type="GO" id="GO:0055085">
    <property type="term" value="P:transmembrane transport"/>
    <property type="evidence" value="ECO:0007669"/>
    <property type="project" value="UniProtKB-ARBA"/>
</dbReference>
<protein>
    <submittedName>
        <fullName evidence="6">ABC transporter permease</fullName>
    </submittedName>
</protein>
<dbReference type="InterPro" id="IPR050319">
    <property type="entry name" value="ABC_transp_ATP-bind"/>
</dbReference>
<keyword evidence="7" id="KW-1185">Reference proteome</keyword>
<gene>
    <name evidence="6" type="ORF">NG42_11830</name>
</gene>
<dbReference type="RefSeq" id="WP_052899572.1">
    <property type="nucleotide sequence ID" value="NZ_JRXE01000015.1"/>
</dbReference>
<evidence type="ECO:0000256" key="3">
    <source>
        <dbReference type="ARBA" id="ARBA00022741"/>
    </source>
</evidence>
<evidence type="ECO:0000256" key="1">
    <source>
        <dbReference type="ARBA" id="ARBA00006526"/>
    </source>
</evidence>
<reference evidence="6 7" key="1">
    <citation type="journal article" date="2015" name="Int. J. Syst. Evol. Microbiol.">
        <title>Erwinia iniecta sp. nov., isolated from Russian wheat aphids (Diuraphis noxia).</title>
        <authorList>
            <person name="Campillo T."/>
            <person name="Luna E."/>
            <person name="Portier P."/>
            <person name="Fischer-Le Saux M."/>
            <person name="Lapitan N."/>
            <person name="Tisserat N.A."/>
            <person name="Leach J.E."/>
        </authorList>
    </citation>
    <scope>NUCLEOTIDE SEQUENCE [LARGE SCALE GENOMIC DNA]</scope>
    <source>
        <strain evidence="6 7">B120</strain>
    </source>
</reference>
<evidence type="ECO:0000259" key="5">
    <source>
        <dbReference type="PROSITE" id="PS50893"/>
    </source>
</evidence>
<comment type="caution">
    <text evidence="6">The sequence shown here is derived from an EMBL/GenBank/DDBJ whole genome shotgun (WGS) entry which is preliminary data.</text>
</comment>
<comment type="similarity">
    <text evidence="1">Belongs to the ABC transporter superfamily. Drug exporter-2 (TC 3.A.1.117) family.</text>
</comment>